<dbReference type="PROSITE" id="PS00022">
    <property type="entry name" value="EGF_1"/>
    <property type="match status" value="1"/>
</dbReference>
<dbReference type="PROSITE" id="PS50026">
    <property type="entry name" value="EGF_3"/>
    <property type="match status" value="2"/>
</dbReference>
<dbReference type="RefSeq" id="XP_022087517.1">
    <property type="nucleotide sequence ID" value="XM_022231825.1"/>
</dbReference>
<keyword evidence="5" id="KW-0325">Glycoprotein</keyword>
<feature type="repeat" description="LDL-receptor class B" evidence="7">
    <location>
        <begin position="509"/>
        <end position="552"/>
    </location>
</feature>
<protein>
    <submittedName>
        <fullName evidence="13">Low-density lipoprotein receptor-related protein 4-like isoform X1</fullName>
    </submittedName>
</protein>
<keyword evidence="2 10" id="KW-0732">Signal</keyword>
<dbReference type="PROSITE" id="PS51120">
    <property type="entry name" value="LDLRB"/>
    <property type="match status" value="4"/>
</dbReference>
<dbReference type="AlphaFoldDB" id="A0A8B7Y4Q3"/>
<feature type="signal peptide" evidence="10">
    <location>
        <begin position="1"/>
        <end position="29"/>
    </location>
</feature>
<keyword evidence="9" id="KW-0812">Transmembrane</keyword>
<dbReference type="OrthoDB" id="4062651at2759"/>
<dbReference type="InterPro" id="IPR011042">
    <property type="entry name" value="6-blade_b-propeller_TolB-like"/>
</dbReference>
<reference evidence="13" key="1">
    <citation type="submission" date="2025-08" db="UniProtKB">
        <authorList>
            <consortium name="RefSeq"/>
        </authorList>
    </citation>
    <scope>IDENTIFICATION</scope>
</reference>
<evidence type="ECO:0000256" key="1">
    <source>
        <dbReference type="ARBA" id="ARBA00022536"/>
    </source>
</evidence>
<gene>
    <name evidence="13" type="primary">LOC110977580</name>
</gene>
<feature type="disulfide bond" evidence="6">
    <location>
        <begin position="866"/>
        <end position="875"/>
    </location>
</feature>
<dbReference type="Gene3D" id="2.10.25.10">
    <property type="entry name" value="Laminin"/>
    <property type="match status" value="3"/>
</dbReference>
<dbReference type="GeneID" id="110977580"/>
<feature type="repeat" description="LDL-receptor class B" evidence="7">
    <location>
        <begin position="177"/>
        <end position="219"/>
    </location>
</feature>
<dbReference type="Gene3D" id="2.120.10.30">
    <property type="entry name" value="TolB, C-terminal domain"/>
    <property type="match status" value="2"/>
</dbReference>
<evidence type="ECO:0000256" key="10">
    <source>
        <dbReference type="SAM" id="SignalP"/>
    </source>
</evidence>
<dbReference type="SMART" id="SM00135">
    <property type="entry name" value="LY"/>
    <property type="match status" value="10"/>
</dbReference>
<dbReference type="InterPro" id="IPR024731">
    <property type="entry name" value="NELL2-like_EGF"/>
</dbReference>
<feature type="compositionally biased region" description="Basic and acidic residues" evidence="8">
    <location>
        <begin position="939"/>
        <end position="948"/>
    </location>
</feature>
<dbReference type="InterPro" id="IPR050778">
    <property type="entry name" value="Cueball_EGF_LRP_Nidogen"/>
</dbReference>
<dbReference type="Proteomes" id="UP000694845">
    <property type="component" value="Unplaced"/>
</dbReference>
<keyword evidence="9" id="KW-0472">Membrane</keyword>
<feature type="transmembrane region" description="Helical" evidence="9">
    <location>
        <begin position="890"/>
        <end position="914"/>
    </location>
</feature>
<dbReference type="GO" id="GO:0005886">
    <property type="term" value="C:plasma membrane"/>
    <property type="evidence" value="ECO:0007669"/>
    <property type="project" value="TreeGrafter"/>
</dbReference>
<dbReference type="InterPro" id="IPR000152">
    <property type="entry name" value="EGF-type_Asp/Asn_hydroxyl_site"/>
</dbReference>
<accession>A0A8B7Y4Q3</accession>
<evidence type="ECO:0000256" key="6">
    <source>
        <dbReference type="PROSITE-ProRule" id="PRU00076"/>
    </source>
</evidence>
<dbReference type="InterPro" id="IPR001881">
    <property type="entry name" value="EGF-like_Ca-bd_dom"/>
</dbReference>
<feature type="domain" description="EGF-like" evidence="11">
    <location>
        <begin position="683"/>
        <end position="723"/>
    </location>
</feature>
<evidence type="ECO:0000313" key="12">
    <source>
        <dbReference type="Proteomes" id="UP000694845"/>
    </source>
</evidence>
<dbReference type="FunFam" id="2.10.25.10:FF:000038">
    <property type="entry name" value="Fibrillin 2"/>
    <property type="match status" value="1"/>
</dbReference>
<comment type="caution">
    <text evidence="6">Lacks conserved residue(s) required for the propagation of feature annotation.</text>
</comment>
<feature type="region of interest" description="Disordered" evidence="8">
    <location>
        <begin position="1071"/>
        <end position="1094"/>
    </location>
</feature>
<dbReference type="PROSITE" id="PS00010">
    <property type="entry name" value="ASX_HYDROXYL"/>
    <property type="match status" value="1"/>
</dbReference>
<keyword evidence="1 6" id="KW-0245">EGF-like domain</keyword>
<dbReference type="InterPro" id="IPR009030">
    <property type="entry name" value="Growth_fac_rcpt_cys_sf"/>
</dbReference>
<dbReference type="GO" id="GO:0042813">
    <property type="term" value="F:Wnt receptor activity"/>
    <property type="evidence" value="ECO:0007669"/>
    <property type="project" value="TreeGrafter"/>
</dbReference>
<name>A0A8B7Y4Q3_ACAPL</name>
<dbReference type="PANTHER" id="PTHR46513">
    <property type="entry name" value="VITELLOGENIN RECEPTOR-LIKE PROTEIN-RELATED-RELATED"/>
    <property type="match status" value="1"/>
</dbReference>
<dbReference type="Pfam" id="PF12947">
    <property type="entry name" value="EGF_3"/>
    <property type="match status" value="1"/>
</dbReference>
<dbReference type="GO" id="GO:0017147">
    <property type="term" value="F:Wnt-protein binding"/>
    <property type="evidence" value="ECO:0007669"/>
    <property type="project" value="TreeGrafter"/>
</dbReference>
<keyword evidence="9" id="KW-1133">Transmembrane helix</keyword>
<evidence type="ECO:0000256" key="2">
    <source>
        <dbReference type="ARBA" id="ARBA00022729"/>
    </source>
</evidence>
<dbReference type="InterPro" id="IPR000033">
    <property type="entry name" value="LDLR_classB_rpt"/>
</dbReference>
<dbReference type="Pfam" id="PF14670">
    <property type="entry name" value="FXa_inhibition"/>
    <property type="match status" value="1"/>
</dbReference>
<feature type="compositionally biased region" description="Low complexity" evidence="8">
    <location>
        <begin position="771"/>
        <end position="787"/>
    </location>
</feature>
<keyword evidence="3" id="KW-0677">Repeat</keyword>
<feature type="region of interest" description="Disordered" evidence="8">
    <location>
        <begin position="765"/>
        <end position="814"/>
    </location>
</feature>
<dbReference type="KEGG" id="aplc:110977580"/>
<feature type="compositionally biased region" description="Polar residues" evidence="8">
    <location>
        <begin position="949"/>
        <end position="959"/>
    </location>
</feature>
<dbReference type="GO" id="GO:0060070">
    <property type="term" value="P:canonical Wnt signaling pathway"/>
    <property type="evidence" value="ECO:0007669"/>
    <property type="project" value="TreeGrafter"/>
</dbReference>
<feature type="chain" id="PRO_5034396348" evidence="10">
    <location>
        <begin position="30"/>
        <end position="1117"/>
    </location>
</feature>
<feature type="repeat" description="LDL-receptor class B" evidence="7">
    <location>
        <begin position="466"/>
        <end position="508"/>
    </location>
</feature>
<dbReference type="SMART" id="SM00181">
    <property type="entry name" value="EGF"/>
    <property type="match status" value="4"/>
</dbReference>
<dbReference type="SUPFAM" id="SSF63825">
    <property type="entry name" value="YWTD domain"/>
    <property type="match status" value="2"/>
</dbReference>
<evidence type="ECO:0000256" key="4">
    <source>
        <dbReference type="ARBA" id="ARBA00023157"/>
    </source>
</evidence>
<evidence type="ECO:0000256" key="9">
    <source>
        <dbReference type="SAM" id="Phobius"/>
    </source>
</evidence>
<evidence type="ECO:0000313" key="13">
    <source>
        <dbReference type="RefSeq" id="XP_022087517.1"/>
    </source>
</evidence>
<evidence type="ECO:0000259" key="11">
    <source>
        <dbReference type="PROSITE" id="PS50026"/>
    </source>
</evidence>
<evidence type="ECO:0000256" key="5">
    <source>
        <dbReference type="ARBA" id="ARBA00023180"/>
    </source>
</evidence>
<dbReference type="PANTHER" id="PTHR46513:SF13">
    <property type="entry name" value="EGF-LIKE DOMAIN-CONTAINING PROTEIN"/>
    <property type="match status" value="1"/>
</dbReference>
<dbReference type="InterPro" id="IPR000742">
    <property type="entry name" value="EGF"/>
</dbReference>
<feature type="repeat" description="LDL-receptor class B" evidence="7">
    <location>
        <begin position="553"/>
        <end position="595"/>
    </location>
</feature>
<feature type="region of interest" description="Disordered" evidence="8">
    <location>
        <begin position="937"/>
        <end position="965"/>
    </location>
</feature>
<dbReference type="FunFam" id="2.120.10.30:FF:000241">
    <property type="entry name" value="Low-density lipoprotein receptor-related protein 6"/>
    <property type="match status" value="1"/>
</dbReference>
<dbReference type="Pfam" id="PF00058">
    <property type="entry name" value="Ldl_recept_b"/>
    <property type="match status" value="1"/>
</dbReference>
<dbReference type="GO" id="GO:0005509">
    <property type="term" value="F:calcium ion binding"/>
    <property type="evidence" value="ECO:0007669"/>
    <property type="project" value="InterPro"/>
</dbReference>
<dbReference type="PROSITE" id="PS01187">
    <property type="entry name" value="EGF_CA"/>
    <property type="match status" value="1"/>
</dbReference>
<dbReference type="OMA" id="YKEERIY"/>
<feature type="domain" description="EGF-like" evidence="11">
    <location>
        <begin position="835"/>
        <end position="876"/>
    </location>
</feature>
<evidence type="ECO:0000256" key="3">
    <source>
        <dbReference type="ARBA" id="ARBA00022737"/>
    </source>
</evidence>
<feature type="disulfide bond" evidence="6">
    <location>
        <begin position="847"/>
        <end position="864"/>
    </location>
</feature>
<evidence type="ECO:0000256" key="7">
    <source>
        <dbReference type="PROSITE-ProRule" id="PRU00461"/>
    </source>
</evidence>
<dbReference type="InterPro" id="IPR018097">
    <property type="entry name" value="EGF_Ca-bd_CS"/>
</dbReference>
<dbReference type="SUPFAM" id="SSF57184">
    <property type="entry name" value="Growth factor receptor domain"/>
    <property type="match status" value="1"/>
</dbReference>
<dbReference type="SMART" id="SM00179">
    <property type="entry name" value="EGF_CA"/>
    <property type="match status" value="3"/>
</dbReference>
<organism evidence="12 13">
    <name type="scientific">Acanthaster planci</name>
    <name type="common">Crown-of-thorns starfish</name>
    <dbReference type="NCBI Taxonomy" id="133434"/>
    <lineage>
        <taxon>Eukaryota</taxon>
        <taxon>Metazoa</taxon>
        <taxon>Echinodermata</taxon>
        <taxon>Eleutherozoa</taxon>
        <taxon>Asterozoa</taxon>
        <taxon>Asteroidea</taxon>
        <taxon>Valvatacea</taxon>
        <taxon>Valvatida</taxon>
        <taxon>Acanthasteridae</taxon>
        <taxon>Acanthaster</taxon>
    </lineage>
</organism>
<evidence type="ECO:0000256" key="8">
    <source>
        <dbReference type="SAM" id="MobiDB-lite"/>
    </source>
</evidence>
<keyword evidence="12" id="KW-1185">Reference proteome</keyword>
<dbReference type="CDD" id="cd00054">
    <property type="entry name" value="EGF_CA"/>
    <property type="match status" value="1"/>
</dbReference>
<dbReference type="PROSITE" id="PS01186">
    <property type="entry name" value="EGF_2"/>
    <property type="match status" value="2"/>
</dbReference>
<dbReference type="Pfam" id="PF07645">
    <property type="entry name" value="EGF_CA"/>
    <property type="match status" value="1"/>
</dbReference>
<proteinExistence type="predicted"/>
<keyword evidence="4 6" id="KW-1015">Disulfide bond</keyword>
<sequence>MATCVLSTRYLPLLLVVMGTSLMTSVCSSESSCPDGHRLDESGSCQDINECLEGGRKQCGQLCTNTPGAFQCSCLAGYTLEADGWSCFVQEPKPSIMFSHGMDISQMDEGGTNLLPILQNIGTVYSFDYDVMHDRIYFIESMRNVIGWAPLTGGTDSTLISGNVGILESLVVDWINLRIYWSDSLFKCIESCSIYGTDRRIVAETGPRTPSAIVVDPVEGYIFVSTAGRRQRIQRITLDGTGTKTIVKSGVNNIKSLVLDYVDKRLFWLDNGTGLIESSYYDGSERETVRSGLNSDCYGLSLFVDHIYWTRLTDQTISRANKYTGHDMVVITTTYLDSNPRSIRVIHPFRQPPQSPIARLNCTTHGDCPIDIEEGRPPPAPQPYLIFTNRHDIQRINFDGTDYMQVAYGNMEDLVALDYDLADKTVYFADAGRKMIERIGMDMQSRAVIVEGLGVIGGIALDWLRGRLYWTDSEKGHIASCSVHACVPEVIVETGLQVPSGIAVHPSLNLIYWTDLASPAKIEAVRHDGRHRATIATSNLTTPTSITIDYQSQKLLWIDSGRKVIEISNLDGTERRIITSSQMGQPFGISEFQDYVWFTEWDEDMIVRVDKATGGGRVRLRGSMQRPTGVEVVHPSRRVISSINPCSVFNGGCEQICIQAHVNQVVCACNNGYWLRNDGTTCSLDECYTGRHNCSINAFCEDTDPGFYCHCRLGYKGDGYTCVAPTTPRSELIAPPQITYPLRTTTKRPTTTVAPVSHYTMASATRRRHPALATPRSTTASRSTLPPGHHIPASSNSLTKSMGGRDDTADGNPATVTLYPDDVVGGRATTPDTSHFGVCGPEYRYYCVNGGICRWLINIKKPSCLCQTGYAGERCLYVKPIIPASGMSGAMVAAISVGILVPVFLVIVGIACLIHRKRSKIPKAALHTEISMQSLDGLNCRRESDRPKNNSAATEGQTSPPSPVATTRLIASSERVTLPSASATLPLYHSCKRKAPTHPAETERYMEPAHIPTLRRVGPCGYQTPRKGAPVIMPKPTFKLAGGVAAHALLHRKLSMEQEQLQLKQNEDYVDIDGDAQSPPTAPPSTENQYDRVVGTRRAWPDNVYVNTPKLIPKNSK</sequence>
<dbReference type="InterPro" id="IPR049883">
    <property type="entry name" value="NOTCH1_EGF-like"/>
</dbReference>
<dbReference type="SUPFAM" id="SSF57196">
    <property type="entry name" value="EGF/Laminin"/>
    <property type="match status" value="1"/>
</dbReference>